<name>X1BGW5_9ZZZZ</name>
<organism evidence="2">
    <name type="scientific">marine sediment metagenome</name>
    <dbReference type="NCBI Taxonomy" id="412755"/>
    <lineage>
        <taxon>unclassified sequences</taxon>
        <taxon>metagenomes</taxon>
        <taxon>ecological metagenomes</taxon>
    </lineage>
</organism>
<dbReference type="EMBL" id="BART01021020">
    <property type="protein sequence ID" value="GAG95159.1"/>
    <property type="molecule type" value="Genomic_DNA"/>
</dbReference>
<sequence length="61" mass="6563">MGLEKEYPGHPDLTGGGETELHSHPGDGGIAKGTSFPESPEDGDVFYRTDLDHLYVYVAEA</sequence>
<gene>
    <name evidence="2" type="ORF">S01H4_38904</name>
</gene>
<reference evidence="2" key="1">
    <citation type="journal article" date="2014" name="Front. Microbiol.">
        <title>High frequency of phylogenetically diverse reductive dehalogenase-homologous genes in deep subseafloor sedimentary metagenomes.</title>
        <authorList>
            <person name="Kawai M."/>
            <person name="Futagami T."/>
            <person name="Toyoda A."/>
            <person name="Takaki Y."/>
            <person name="Nishi S."/>
            <person name="Hori S."/>
            <person name="Arai W."/>
            <person name="Tsubouchi T."/>
            <person name="Morono Y."/>
            <person name="Uchiyama I."/>
            <person name="Ito T."/>
            <person name="Fujiyama A."/>
            <person name="Inagaki F."/>
            <person name="Takami H."/>
        </authorList>
    </citation>
    <scope>NUCLEOTIDE SEQUENCE</scope>
    <source>
        <strain evidence="2">Expedition CK06-06</strain>
    </source>
</reference>
<protein>
    <submittedName>
        <fullName evidence="2">Uncharacterized protein</fullName>
    </submittedName>
</protein>
<feature type="region of interest" description="Disordered" evidence="1">
    <location>
        <begin position="1"/>
        <end position="44"/>
    </location>
</feature>
<proteinExistence type="predicted"/>
<accession>X1BGW5</accession>
<evidence type="ECO:0000313" key="2">
    <source>
        <dbReference type="EMBL" id="GAG95159.1"/>
    </source>
</evidence>
<dbReference type="AlphaFoldDB" id="X1BGW5"/>
<comment type="caution">
    <text evidence="2">The sequence shown here is derived from an EMBL/GenBank/DDBJ whole genome shotgun (WGS) entry which is preliminary data.</text>
</comment>
<evidence type="ECO:0000256" key="1">
    <source>
        <dbReference type="SAM" id="MobiDB-lite"/>
    </source>
</evidence>